<keyword evidence="5 7" id="KW-0527">Neuropeptide</keyword>
<evidence type="ECO:0000256" key="1">
    <source>
        <dbReference type="ARBA" id="ARBA00004613"/>
    </source>
</evidence>
<dbReference type="PANTHER" id="PTHR36476">
    <property type="entry name" value="OREXIGENIC NEUROPEPTIDE QRFP"/>
    <property type="match status" value="1"/>
</dbReference>
<name>L5MGI1_MYODS</name>
<organism evidence="7 8">
    <name type="scientific">Myotis davidii</name>
    <name type="common">David's myotis</name>
    <dbReference type="NCBI Taxonomy" id="225400"/>
    <lineage>
        <taxon>Eukaryota</taxon>
        <taxon>Metazoa</taxon>
        <taxon>Chordata</taxon>
        <taxon>Craniata</taxon>
        <taxon>Vertebrata</taxon>
        <taxon>Euteleostomi</taxon>
        <taxon>Mammalia</taxon>
        <taxon>Eutheria</taxon>
        <taxon>Laurasiatheria</taxon>
        <taxon>Chiroptera</taxon>
        <taxon>Yangochiroptera</taxon>
        <taxon>Vespertilionidae</taxon>
        <taxon>Myotis</taxon>
    </lineage>
</organism>
<dbReference type="eggNOG" id="ENOG502S84J">
    <property type="taxonomic scope" value="Eukaryota"/>
</dbReference>
<keyword evidence="4" id="KW-0027">Amidation</keyword>
<evidence type="ECO:0000256" key="4">
    <source>
        <dbReference type="ARBA" id="ARBA00022815"/>
    </source>
</evidence>
<evidence type="ECO:0000256" key="5">
    <source>
        <dbReference type="ARBA" id="ARBA00023320"/>
    </source>
</evidence>
<sequence>MVRLHLMSCLLLLPLAACFPLLDREAPMDTTGGTGGRMRWADLAGGHAAHFPWGSSQWLRAPHRQALLVMAKELQMSGRAHAGFRLRFRRQDDGREVAGFLLADGETASSPLGTLADEFSGYGKKKGGFSFRFGRR</sequence>
<dbReference type="GO" id="GO:0031854">
    <property type="term" value="F:orexigenic neuropeptide QRFP receptor binding"/>
    <property type="evidence" value="ECO:0007669"/>
    <property type="project" value="InterPro"/>
</dbReference>
<dbReference type="EMBL" id="KB100545">
    <property type="protein sequence ID" value="ELK37380.1"/>
    <property type="molecule type" value="Genomic_DNA"/>
</dbReference>
<dbReference type="GO" id="GO:0005576">
    <property type="term" value="C:extracellular region"/>
    <property type="evidence" value="ECO:0007669"/>
    <property type="project" value="UniProtKB-SubCell"/>
</dbReference>
<evidence type="ECO:0000256" key="3">
    <source>
        <dbReference type="ARBA" id="ARBA00022525"/>
    </source>
</evidence>
<dbReference type="InterPro" id="IPR024565">
    <property type="entry name" value="P518"/>
</dbReference>
<dbReference type="GO" id="GO:0005184">
    <property type="term" value="F:neuropeptide hormone activity"/>
    <property type="evidence" value="ECO:0007669"/>
    <property type="project" value="TreeGrafter"/>
</dbReference>
<keyword evidence="8" id="KW-1185">Reference proteome</keyword>
<gene>
    <name evidence="7" type="ORF">MDA_GLEAN10011218</name>
</gene>
<dbReference type="GO" id="GO:0007218">
    <property type="term" value="P:neuropeptide signaling pathway"/>
    <property type="evidence" value="ECO:0007669"/>
    <property type="project" value="UniProtKB-KW"/>
</dbReference>
<dbReference type="AlphaFoldDB" id="L5MGI1"/>
<reference evidence="8" key="1">
    <citation type="journal article" date="2013" name="Science">
        <title>Comparative analysis of bat genomes provides insight into the evolution of flight and immunity.</title>
        <authorList>
            <person name="Zhang G."/>
            <person name="Cowled C."/>
            <person name="Shi Z."/>
            <person name="Huang Z."/>
            <person name="Bishop-Lilly K.A."/>
            <person name="Fang X."/>
            <person name="Wynne J.W."/>
            <person name="Xiong Z."/>
            <person name="Baker M.L."/>
            <person name="Zhao W."/>
            <person name="Tachedjian M."/>
            <person name="Zhu Y."/>
            <person name="Zhou P."/>
            <person name="Jiang X."/>
            <person name="Ng J."/>
            <person name="Yang L."/>
            <person name="Wu L."/>
            <person name="Xiao J."/>
            <person name="Feng Y."/>
            <person name="Chen Y."/>
            <person name="Sun X."/>
            <person name="Zhang Y."/>
            <person name="Marsh G.A."/>
            <person name="Crameri G."/>
            <person name="Broder C.C."/>
            <person name="Frey K.G."/>
            <person name="Wang L.F."/>
            <person name="Wang J."/>
        </authorList>
    </citation>
    <scope>NUCLEOTIDE SEQUENCE [LARGE SCALE GENOMIC DNA]</scope>
</reference>
<evidence type="ECO:0000256" key="6">
    <source>
        <dbReference type="SAM" id="SignalP"/>
    </source>
</evidence>
<evidence type="ECO:0000313" key="7">
    <source>
        <dbReference type="EMBL" id="ELK37380.1"/>
    </source>
</evidence>
<feature type="signal peptide" evidence="6">
    <location>
        <begin position="1"/>
        <end position="18"/>
    </location>
</feature>
<accession>L5MGI1</accession>
<keyword evidence="6" id="KW-0732">Signal</keyword>
<dbReference type="PANTHER" id="PTHR36476:SF1">
    <property type="entry name" value="OREXIGENIC NEUROPEPTIDE QRFP"/>
    <property type="match status" value="1"/>
</dbReference>
<evidence type="ECO:0000313" key="8">
    <source>
        <dbReference type="Proteomes" id="UP000010556"/>
    </source>
</evidence>
<comment type="subcellular location">
    <subcellularLocation>
        <location evidence="1">Secreted</location>
    </subcellularLocation>
</comment>
<dbReference type="Proteomes" id="UP000010556">
    <property type="component" value="Unassembled WGS sequence"/>
</dbReference>
<dbReference type="Pfam" id="PF11109">
    <property type="entry name" value="RFamide_26RFa"/>
    <property type="match status" value="1"/>
</dbReference>
<protein>
    <submittedName>
        <fullName evidence="7">Orexigenic neuropeptide QRFP</fullName>
    </submittedName>
</protein>
<feature type="chain" id="PRO_5003971215" evidence="6">
    <location>
        <begin position="19"/>
        <end position="136"/>
    </location>
</feature>
<keyword evidence="3" id="KW-0964">Secreted</keyword>
<dbReference type="KEGG" id="myd:102763839"/>
<evidence type="ECO:0000256" key="2">
    <source>
        <dbReference type="ARBA" id="ARBA00005516"/>
    </source>
</evidence>
<comment type="similarity">
    <text evidence="2">Belongs to the RFamide neuropeptide family.</text>
</comment>
<proteinExistence type="inferred from homology"/>
<dbReference type="OrthoDB" id="9831857at2759"/>